<keyword evidence="7" id="KW-1185">Reference proteome</keyword>
<dbReference type="CDD" id="cd11341">
    <property type="entry name" value="AmyAc_Pullulanase_LD-like"/>
    <property type="match status" value="1"/>
</dbReference>
<dbReference type="SUPFAM" id="SSF81296">
    <property type="entry name" value="E set domains"/>
    <property type="match status" value="2"/>
</dbReference>
<evidence type="ECO:0000256" key="2">
    <source>
        <dbReference type="SAM" id="MobiDB-lite"/>
    </source>
</evidence>
<proteinExistence type="inferred from homology"/>
<feature type="compositionally biased region" description="Basic residues" evidence="2">
    <location>
        <begin position="34"/>
        <end position="43"/>
    </location>
</feature>
<dbReference type="Proteomes" id="UP001314170">
    <property type="component" value="Unassembled WGS sequence"/>
</dbReference>
<feature type="domain" description="Alpha-1,6-glucosidases pullulanase-type C-terminal" evidence="4">
    <location>
        <begin position="794"/>
        <end position="899"/>
    </location>
</feature>
<dbReference type="Gene3D" id="2.60.40.1180">
    <property type="entry name" value="Golgi alpha-mannosidase II"/>
    <property type="match status" value="1"/>
</dbReference>
<dbReference type="AlphaFoldDB" id="A0AAV1QX93"/>
<dbReference type="Pfam" id="PF11852">
    <property type="entry name" value="Pullul_strch_C"/>
    <property type="match status" value="1"/>
</dbReference>
<dbReference type="InterPro" id="IPR040671">
    <property type="entry name" value="Pullulanase_N2"/>
</dbReference>
<evidence type="ECO:0000259" key="4">
    <source>
        <dbReference type="Pfam" id="PF11852"/>
    </source>
</evidence>
<organism evidence="6 7">
    <name type="scientific">Dovyalis caffra</name>
    <dbReference type="NCBI Taxonomy" id="77055"/>
    <lineage>
        <taxon>Eukaryota</taxon>
        <taxon>Viridiplantae</taxon>
        <taxon>Streptophyta</taxon>
        <taxon>Embryophyta</taxon>
        <taxon>Tracheophyta</taxon>
        <taxon>Spermatophyta</taxon>
        <taxon>Magnoliopsida</taxon>
        <taxon>eudicotyledons</taxon>
        <taxon>Gunneridae</taxon>
        <taxon>Pentapetalae</taxon>
        <taxon>rosids</taxon>
        <taxon>fabids</taxon>
        <taxon>Malpighiales</taxon>
        <taxon>Salicaceae</taxon>
        <taxon>Flacourtieae</taxon>
        <taxon>Dovyalis</taxon>
    </lineage>
</organism>
<comment type="similarity">
    <text evidence="1">Belongs to the glycosyl hydrolase 13 family.</text>
</comment>
<dbReference type="InterPro" id="IPR013780">
    <property type="entry name" value="Glyco_hydro_b"/>
</dbReference>
<comment type="caution">
    <text evidence="6">The sequence shown here is derived from an EMBL/GenBank/DDBJ whole genome shotgun (WGS) entry which is preliminary data.</text>
</comment>
<dbReference type="Gene3D" id="3.20.20.80">
    <property type="entry name" value="Glycosidases"/>
    <property type="match status" value="1"/>
</dbReference>
<feature type="domain" description="Glycoside hydrolase family 13 N-terminal" evidence="3">
    <location>
        <begin position="208"/>
        <end position="293"/>
    </location>
</feature>
<dbReference type="InterPro" id="IPR011839">
    <property type="entry name" value="Pullul_strch"/>
</dbReference>
<feature type="region of interest" description="Disordered" evidence="2">
    <location>
        <begin position="22"/>
        <end position="43"/>
    </location>
</feature>
<dbReference type="InterPro" id="IPR017853">
    <property type="entry name" value="GH"/>
</dbReference>
<dbReference type="SUPFAM" id="SSF51011">
    <property type="entry name" value="Glycosyl hydrolase domain"/>
    <property type="match status" value="1"/>
</dbReference>
<dbReference type="GO" id="GO:0051060">
    <property type="term" value="F:pullulanase activity"/>
    <property type="evidence" value="ECO:0007669"/>
    <property type="project" value="InterPro"/>
</dbReference>
<evidence type="ECO:0000313" key="7">
    <source>
        <dbReference type="Proteomes" id="UP001314170"/>
    </source>
</evidence>
<dbReference type="EMBL" id="CAWUPB010000850">
    <property type="protein sequence ID" value="CAK7325380.1"/>
    <property type="molecule type" value="Genomic_DNA"/>
</dbReference>
<dbReference type="CDD" id="cd02860">
    <property type="entry name" value="E_set_Pullulanase"/>
    <property type="match status" value="1"/>
</dbReference>
<dbReference type="Gene3D" id="2.60.40.10">
    <property type="entry name" value="Immunoglobulins"/>
    <property type="match status" value="1"/>
</dbReference>
<dbReference type="Pfam" id="PF02922">
    <property type="entry name" value="CBM_48"/>
    <property type="match status" value="1"/>
</dbReference>
<evidence type="ECO:0000259" key="5">
    <source>
        <dbReference type="Pfam" id="PF17967"/>
    </source>
</evidence>
<dbReference type="Gene3D" id="2.60.40.1130">
    <property type="entry name" value="Rab geranylgeranyltransferase alpha-subunit, insert domain"/>
    <property type="match status" value="1"/>
</dbReference>
<dbReference type="InterPro" id="IPR013783">
    <property type="entry name" value="Ig-like_fold"/>
</dbReference>
<evidence type="ECO:0000256" key="1">
    <source>
        <dbReference type="ARBA" id="ARBA00008061"/>
    </source>
</evidence>
<dbReference type="SUPFAM" id="SSF51445">
    <property type="entry name" value="(Trans)glycosidases"/>
    <property type="match status" value="1"/>
</dbReference>
<protein>
    <recommendedName>
        <fullName evidence="8">Pullulanase</fullName>
    </recommendedName>
</protein>
<dbReference type="GO" id="GO:0005975">
    <property type="term" value="P:carbohydrate metabolic process"/>
    <property type="evidence" value="ECO:0007669"/>
    <property type="project" value="InterPro"/>
</dbReference>
<dbReference type="PANTHER" id="PTHR43002">
    <property type="entry name" value="GLYCOGEN DEBRANCHING ENZYME"/>
    <property type="match status" value="1"/>
</dbReference>
<dbReference type="NCBIfam" id="TIGR02103">
    <property type="entry name" value="pullul_strch"/>
    <property type="match status" value="1"/>
</dbReference>
<evidence type="ECO:0008006" key="8">
    <source>
        <dbReference type="Google" id="ProtNLM"/>
    </source>
</evidence>
<evidence type="ECO:0000313" key="6">
    <source>
        <dbReference type="EMBL" id="CAK7325380.1"/>
    </source>
</evidence>
<reference evidence="6 7" key="1">
    <citation type="submission" date="2024-01" db="EMBL/GenBank/DDBJ databases">
        <authorList>
            <person name="Waweru B."/>
        </authorList>
    </citation>
    <scope>NUCLEOTIDE SEQUENCE [LARGE SCALE GENOMIC DNA]</scope>
</reference>
<accession>A0AAV1QX93</accession>
<evidence type="ECO:0000259" key="3">
    <source>
        <dbReference type="Pfam" id="PF02922"/>
    </source>
</evidence>
<sequence length="933" mass="103125">MPITLSSPFLSLLSYSSPPIPSNSNGHFSPSLRSPRRRLNTKPNHLHHRHLSLPFLSITSRKLSIRCSSSSMPLEVSTSSSQDSLLSSSAFWVTQSIIACDAGVVRDDSCYLYASETAALSVTESEVEGHDFKIKLEEGSCGLPQNVIVKFPHIRDYKALKVPSTVDVKSLVKCQLAVATFGSDGNCSYVTGLQLPGILDELFAYDGPLGAHYSEDAVSLYLWAPTAQAVCACIYKDTDSRDPMEVVQLKEVNGVWIVAGPKDWEGFYYVYEVSVYHPSTLRIEKCYANDPYARGLSPDSQRTLFVDLYSDTLKPEGWDKLADEKPSILSFSDISIYELHIRDFSANDNTVHPDFQGGYLAFTVEDSAGVLHLKKLSNAGITHVHLLPSFQFAGVDDVKENWKCVDSTMLEKLPPDSIEQQTQITSIQDDDGYNWGYNPVLWGVPKGSYASNPSGSCRTMEFRKMVQALNLIGLRVVLDVVYNHLHGNGPFDENSVLDKIVPGYYLRRNTDGFIEHSTCVNNTASEHYMVERLIIDDLLNWVANYKVDGFRFDLMGHLMKSTMVKAKDAVNRLTKERDGIDGSSVYMYGEGWDFGEVANNGRGINASQFNIGGTGIGSFNDRIRDAMLGGSPFGHPLQQGFVTGLMLQPNGHDHGGKDVEELMLSAAKDHIQVGMAANLRDFVLTNSDGKEVKGLEVLTYGGAPVGYALHPAETVRTVASINYVSAHDNETLFDVVSMKTPTEISVDERCRLNHLATSAIALSQGGSDEMLRSKSLDRDSYNSGDWFNRLDFTYNSNNWGVGLPPKQKNEKNWPLIRPRLADPSFKPQKSHILAAINTFLDVLQIRYSSPLFRLTTANAIQARVRFHNTGPSWVPGVIVMSVEDGHGGVPGLTQLDPMWVASADEVVKNSSYETSTGCFTVPPRTTSVFVEYR</sequence>
<dbReference type="InterPro" id="IPR014756">
    <property type="entry name" value="Ig_E-set"/>
</dbReference>
<dbReference type="Pfam" id="PF17967">
    <property type="entry name" value="Pullulanase_N2"/>
    <property type="match status" value="1"/>
</dbReference>
<dbReference type="InterPro" id="IPR004193">
    <property type="entry name" value="Glyco_hydro_13_N"/>
</dbReference>
<dbReference type="InterPro" id="IPR024561">
    <property type="entry name" value="Pullul_strch_C"/>
</dbReference>
<name>A0AAV1QX93_9ROSI</name>
<gene>
    <name evidence="6" type="ORF">DCAF_LOCUS3055</name>
</gene>
<feature type="domain" description="Pullulanase N2" evidence="5">
    <location>
        <begin position="88"/>
        <end position="201"/>
    </location>
</feature>